<dbReference type="Gene3D" id="1.20.120.10">
    <property type="entry name" value="Cytochrome c/b562"/>
    <property type="match status" value="1"/>
</dbReference>
<dbReference type="InterPro" id="IPR002321">
    <property type="entry name" value="Cyt_c_II"/>
</dbReference>
<dbReference type="GO" id="GO:0020037">
    <property type="term" value="F:heme binding"/>
    <property type="evidence" value="ECO:0007669"/>
    <property type="project" value="InterPro"/>
</dbReference>
<evidence type="ECO:0008006" key="2">
    <source>
        <dbReference type="Google" id="ProtNLM"/>
    </source>
</evidence>
<organism evidence="1">
    <name type="scientific">marine sediment metagenome</name>
    <dbReference type="NCBI Taxonomy" id="412755"/>
    <lineage>
        <taxon>unclassified sequences</taxon>
        <taxon>metagenomes</taxon>
        <taxon>ecological metagenomes</taxon>
    </lineage>
</organism>
<name>A0A0F9Z1B1_9ZZZZ</name>
<dbReference type="PROSITE" id="PS51257">
    <property type="entry name" value="PROKAR_LIPOPROTEIN"/>
    <property type="match status" value="1"/>
</dbReference>
<dbReference type="EMBL" id="LAZR01000004">
    <property type="protein sequence ID" value="KKO10864.1"/>
    <property type="molecule type" value="Genomic_DNA"/>
</dbReference>
<accession>A0A0F9Z1B1</accession>
<dbReference type="AlphaFoldDB" id="A0A0F9Z1B1"/>
<dbReference type="GO" id="GO:0022900">
    <property type="term" value="P:electron transport chain"/>
    <property type="evidence" value="ECO:0007669"/>
    <property type="project" value="InterPro"/>
</dbReference>
<gene>
    <name evidence="1" type="ORF">LCGC14_0023470</name>
</gene>
<sequence>MRSIKTTMLTIAAVATLAACSSDSDSDGAQARLPISLNEVMVALVNDAANPIWRADWDEPQTDEEWREVERQAYQIQVGGALLQIPGNGPMDDEWVADPAWNQYAAQMSEAGRHAVRSARAQDQTLIRRAGDDLVASCEACHMAFKPDLPTMDMFGELPEPPSVSVQ</sequence>
<comment type="caution">
    <text evidence="1">The sequence shown here is derived from an EMBL/GenBank/DDBJ whole genome shotgun (WGS) entry which is preliminary data.</text>
</comment>
<dbReference type="GO" id="GO:0005506">
    <property type="term" value="F:iron ion binding"/>
    <property type="evidence" value="ECO:0007669"/>
    <property type="project" value="InterPro"/>
</dbReference>
<dbReference type="GO" id="GO:0009055">
    <property type="term" value="F:electron transfer activity"/>
    <property type="evidence" value="ECO:0007669"/>
    <property type="project" value="InterPro"/>
</dbReference>
<dbReference type="InterPro" id="IPR010980">
    <property type="entry name" value="Cyt_c/b562"/>
</dbReference>
<reference evidence="1" key="1">
    <citation type="journal article" date="2015" name="Nature">
        <title>Complex archaea that bridge the gap between prokaryotes and eukaryotes.</title>
        <authorList>
            <person name="Spang A."/>
            <person name="Saw J.H."/>
            <person name="Jorgensen S.L."/>
            <person name="Zaremba-Niedzwiedzka K."/>
            <person name="Martijn J."/>
            <person name="Lind A.E."/>
            <person name="van Eijk R."/>
            <person name="Schleper C."/>
            <person name="Guy L."/>
            <person name="Ettema T.J."/>
        </authorList>
    </citation>
    <scope>NUCLEOTIDE SEQUENCE</scope>
</reference>
<proteinExistence type="predicted"/>
<evidence type="ECO:0000313" key="1">
    <source>
        <dbReference type="EMBL" id="KKO10864.1"/>
    </source>
</evidence>
<dbReference type="SUPFAM" id="SSF47175">
    <property type="entry name" value="Cytochromes"/>
    <property type="match status" value="1"/>
</dbReference>
<dbReference type="PROSITE" id="PS51009">
    <property type="entry name" value="CYTCII"/>
    <property type="match status" value="1"/>
</dbReference>
<protein>
    <recommendedName>
        <fullName evidence="2">Cytochrome c domain-containing protein</fullName>
    </recommendedName>
</protein>